<feature type="signal peptide" evidence="1">
    <location>
        <begin position="1"/>
        <end position="15"/>
    </location>
</feature>
<dbReference type="EMBL" id="BLLF01000706">
    <property type="protein sequence ID" value="GFH14260.1"/>
    <property type="molecule type" value="Genomic_DNA"/>
</dbReference>
<organism evidence="2 3">
    <name type="scientific">Haematococcus lacustris</name>
    <name type="common">Green alga</name>
    <name type="synonym">Haematococcus pluvialis</name>
    <dbReference type="NCBI Taxonomy" id="44745"/>
    <lineage>
        <taxon>Eukaryota</taxon>
        <taxon>Viridiplantae</taxon>
        <taxon>Chlorophyta</taxon>
        <taxon>core chlorophytes</taxon>
        <taxon>Chlorophyceae</taxon>
        <taxon>CS clade</taxon>
        <taxon>Chlamydomonadales</taxon>
        <taxon>Haematococcaceae</taxon>
        <taxon>Haematococcus</taxon>
    </lineage>
</organism>
<evidence type="ECO:0000256" key="1">
    <source>
        <dbReference type="SAM" id="SignalP"/>
    </source>
</evidence>
<comment type="caution">
    <text evidence="2">The sequence shown here is derived from an EMBL/GenBank/DDBJ whole genome shotgun (WGS) entry which is preliminary data.</text>
</comment>
<gene>
    <name evidence="2" type="ORF">HaLaN_10282</name>
</gene>
<reference evidence="2 3" key="1">
    <citation type="submission" date="2020-02" db="EMBL/GenBank/DDBJ databases">
        <title>Draft genome sequence of Haematococcus lacustris strain NIES-144.</title>
        <authorList>
            <person name="Morimoto D."/>
            <person name="Nakagawa S."/>
            <person name="Yoshida T."/>
            <person name="Sawayama S."/>
        </authorList>
    </citation>
    <scope>NUCLEOTIDE SEQUENCE [LARGE SCALE GENOMIC DNA]</scope>
    <source>
        <strain evidence="2 3">NIES-144</strain>
    </source>
</reference>
<protein>
    <submittedName>
        <fullName evidence="2">Uncharacterized protein</fullName>
    </submittedName>
</protein>
<dbReference type="Proteomes" id="UP000485058">
    <property type="component" value="Unassembled WGS sequence"/>
</dbReference>
<evidence type="ECO:0000313" key="3">
    <source>
        <dbReference type="Proteomes" id="UP000485058"/>
    </source>
</evidence>
<keyword evidence="1" id="KW-0732">Signal</keyword>
<feature type="non-terminal residue" evidence="2">
    <location>
        <position position="1"/>
    </location>
</feature>
<feature type="chain" id="PRO_5025378829" evidence="1">
    <location>
        <begin position="16"/>
        <end position="95"/>
    </location>
</feature>
<dbReference type="AlphaFoldDB" id="A0A699YX78"/>
<sequence>MAIVLLFIAPDYSHAAGVLCGLDLTCLPLQDSCLDDPAASCLGTVSCSGGPQVCPYLNNTSGSPACVLLSQQVNELLDTNTYTAFFSVCTEAIWL</sequence>
<proteinExistence type="predicted"/>
<accession>A0A699YX78</accession>
<evidence type="ECO:0000313" key="2">
    <source>
        <dbReference type="EMBL" id="GFH14260.1"/>
    </source>
</evidence>
<keyword evidence="3" id="KW-1185">Reference proteome</keyword>
<name>A0A699YX78_HAELA</name>